<gene>
    <name evidence="1" type="ORF">NCTC9185_07799</name>
</gene>
<protein>
    <submittedName>
        <fullName evidence="1">Uncharacterized protein</fullName>
    </submittedName>
</protein>
<evidence type="ECO:0000313" key="1">
    <source>
        <dbReference type="EMBL" id="VTN15709.1"/>
    </source>
</evidence>
<sequence>MAVSIDNRCSDGSGCYRGNRGRRLVNDLRCHSFFHFSWRFCLHCRLGVNDGGFRLGSRLLNHGFFVYGCRLSGDDRLSSDNRLSDSFSFNLNFSFSCGFCDGLSNDFLRRRLRFAGDNLRSRFRRFGFAGSDVSRDRCDDFRNGRFANDLLGNDSWRDGFGNKSLNLRLFLLLVVRAGYRVTDPDFT</sequence>
<proteinExistence type="predicted"/>
<dbReference type="Proteomes" id="UP000339249">
    <property type="component" value="Unassembled WGS sequence"/>
</dbReference>
<organism evidence="1 2">
    <name type="scientific">Raoultella terrigena</name>
    <name type="common">Klebsiella terrigena</name>
    <dbReference type="NCBI Taxonomy" id="577"/>
    <lineage>
        <taxon>Bacteria</taxon>
        <taxon>Pseudomonadati</taxon>
        <taxon>Pseudomonadota</taxon>
        <taxon>Gammaproteobacteria</taxon>
        <taxon>Enterobacterales</taxon>
        <taxon>Enterobacteriaceae</taxon>
        <taxon>Klebsiella/Raoultella group</taxon>
        <taxon>Raoultella</taxon>
    </lineage>
</organism>
<dbReference type="EMBL" id="CABDVU010000001">
    <property type="protein sequence ID" value="VTN15709.1"/>
    <property type="molecule type" value="Genomic_DNA"/>
</dbReference>
<accession>A0A4U9DA96</accession>
<name>A0A4U9DA96_RAOTE</name>
<dbReference type="AlphaFoldDB" id="A0A4U9DA96"/>
<reference evidence="1 2" key="1">
    <citation type="submission" date="2019-04" db="EMBL/GenBank/DDBJ databases">
        <authorList>
            <consortium name="Pathogen Informatics"/>
        </authorList>
    </citation>
    <scope>NUCLEOTIDE SEQUENCE [LARGE SCALE GENOMIC DNA]</scope>
    <source>
        <strain evidence="1 2">NCTC9185</strain>
    </source>
</reference>
<evidence type="ECO:0000313" key="2">
    <source>
        <dbReference type="Proteomes" id="UP000339249"/>
    </source>
</evidence>